<name>A0A840QMP6_9BACI</name>
<gene>
    <name evidence="4" type="ORF">HNQ41_000806</name>
</gene>
<feature type="compositionally biased region" description="Acidic residues" evidence="1">
    <location>
        <begin position="45"/>
        <end position="78"/>
    </location>
</feature>
<dbReference type="RefSeq" id="WP_184663131.1">
    <property type="nucleotide sequence ID" value="NZ_JACHHB010000003.1"/>
</dbReference>
<dbReference type="EMBL" id="JACHHB010000003">
    <property type="protein sequence ID" value="MBB5172662.1"/>
    <property type="molecule type" value="Genomic_DNA"/>
</dbReference>
<dbReference type="Proteomes" id="UP000551878">
    <property type="component" value="Unassembled WGS sequence"/>
</dbReference>
<sequence length="372" mass="41419">MRVNIGRKPVYFLFGVAFTAMIAVGCSGDPTSQSLEDIDPPPIDYMDEDEIEESELEEGNMDGLEEESDEQQDGSDEETDIRELYLIDQYGMVAPQSFPLPKTETDEQEEKIEQSLEYLMKDGPITSMLPNGFQAVLPSGTEVLDIEKNEEGVLVVDFSEGIEDYHPDEEMPMLQALTWTLTQFEEVDEVEIRIDGEVVENMPQNGTPVRNGLSRDNGINLEQGTVADVTASDSVTVYFLAEQSGETYYVPVTRRVEPSDNQYETVVNELLGGPALTTHLLTDFTTDVELLEEPELSNGVLTVNFNDEILSRMDGAAVSDHVLNMIVLSLTEDENVDEVSILVNDEEELLHASGEWISEPVSRPDQVNTGEF</sequence>
<evidence type="ECO:0000313" key="4">
    <source>
        <dbReference type="EMBL" id="MBB5172662.1"/>
    </source>
</evidence>
<comment type="caution">
    <text evidence="4">The sequence shown here is derived from an EMBL/GenBank/DDBJ whole genome shotgun (WGS) entry which is preliminary data.</text>
</comment>
<feature type="domain" description="GerMN" evidence="3">
    <location>
        <begin position="263"/>
        <end position="351"/>
    </location>
</feature>
<keyword evidence="2" id="KW-0732">Signal</keyword>
<dbReference type="Pfam" id="PF10646">
    <property type="entry name" value="Germane"/>
    <property type="match status" value="2"/>
</dbReference>
<evidence type="ECO:0000259" key="3">
    <source>
        <dbReference type="SMART" id="SM00909"/>
    </source>
</evidence>
<dbReference type="InterPro" id="IPR019606">
    <property type="entry name" value="GerMN"/>
</dbReference>
<feature type="signal peptide" evidence="2">
    <location>
        <begin position="1"/>
        <end position="22"/>
    </location>
</feature>
<evidence type="ECO:0000313" key="5">
    <source>
        <dbReference type="Proteomes" id="UP000551878"/>
    </source>
</evidence>
<evidence type="ECO:0000256" key="2">
    <source>
        <dbReference type="SAM" id="SignalP"/>
    </source>
</evidence>
<feature type="region of interest" description="Disordered" evidence="1">
    <location>
        <begin position="30"/>
        <end position="78"/>
    </location>
</feature>
<accession>A0A840QMP6</accession>
<evidence type="ECO:0000256" key="1">
    <source>
        <dbReference type="SAM" id="MobiDB-lite"/>
    </source>
</evidence>
<dbReference type="SMART" id="SM00909">
    <property type="entry name" value="Germane"/>
    <property type="match status" value="2"/>
</dbReference>
<reference evidence="4 5" key="1">
    <citation type="submission" date="2020-08" db="EMBL/GenBank/DDBJ databases">
        <title>Genomic Encyclopedia of Type Strains, Phase IV (KMG-IV): sequencing the most valuable type-strain genomes for metagenomic binning, comparative biology and taxonomic classification.</title>
        <authorList>
            <person name="Goeker M."/>
        </authorList>
    </citation>
    <scope>NUCLEOTIDE SEQUENCE [LARGE SCALE GENOMIC DNA]</scope>
    <source>
        <strain evidence="4 5">DSM 24696</strain>
    </source>
</reference>
<dbReference type="PROSITE" id="PS51257">
    <property type="entry name" value="PROKAR_LIPOPROTEIN"/>
    <property type="match status" value="1"/>
</dbReference>
<dbReference type="AlphaFoldDB" id="A0A840QMP6"/>
<proteinExistence type="predicted"/>
<feature type="domain" description="GerMN" evidence="3">
    <location>
        <begin position="112"/>
        <end position="203"/>
    </location>
</feature>
<organism evidence="4 5">
    <name type="scientific">Texcoconibacillus texcoconensis</name>
    <dbReference type="NCBI Taxonomy" id="1095777"/>
    <lineage>
        <taxon>Bacteria</taxon>
        <taxon>Bacillati</taxon>
        <taxon>Bacillota</taxon>
        <taxon>Bacilli</taxon>
        <taxon>Bacillales</taxon>
        <taxon>Bacillaceae</taxon>
        <taxon>Texcoconibacillus</taxon>
    </lineage>
</organism>
<protein>
    <submittedName>
        <fullName evidence="4">Germination protein M</fullName>
    </submittedName>
</protein>
<keyword evidence="5" id="KW-1185">Reference proteome</keyword>
<feature type="chain" id="PRO_5039629954" evidence="2">
    <location>
        <begin position="23"/>
        <end position="372"/>
    </location>
</feature>